<name>A0A9X1TF07_9BACT</name>
<accession>A0A9X1TF07</accession>
<organism evidence="1 2">
    <name type="scientific">Dyadobacter chenwenxiniae</name>
    <dbReference type="NCBI Taxonomy" id="2906456"/>
    <lineage>
        <taxon>Bacteria</taxon>
        <taxon>Pseudomonadati</taxon>
        <taxon>Bacteroidota</taxon>
        <taxon>Cytophagia</taxon>
        <taxon>Cytophagales</taxon>
        <taxon>Spirosomataceae</taxon>
        <taxon>Dyadobacter</taxon>
    </lineage>
</organism>
<comment type="caution">
    <text evidence="1">The sequence shown here is derived from an EMBL/GenBank/DDBJ whole genome shotgun (WGS) entry which is preliminary data.</text>
</comment>
<dbReference type="AlphaFoldDB" id="A0A9X1TF07"/>
<dbReference type="Proteomes" id="UP001139000">
    <property type="component" value="Unassembled WGS sequence"/>
</dbReference>
<evidence type="ECO:0000313" key="2">
    <source>
        <dbReference type="Proteomes" id="UP001139000"/>
    </source>
</evidence>
<gene>
    <name evidence="1" type="ORF">LXM26_13885</name>
</gene>
<proteinExistence type="predicted"/>
<dbReference type="EMBL" id="JAJTTC010000002">
    <property type="protein sequence ID" value="MCF0062592.1"/>
    <property type="molecule type" value="Genomic_DNA"/>
</dbReference>
<reference evidence="1" key="1">
    <citation type="submission" date="2021-12" db="EMBL/GenBank/DDBJ databases">
        <title>Novel species in genus Dyadobacter.</title>
        <authorList>
            <person name="Ma C."/>
        </authorList>
    </citation>
    <scope>NUCLEOTIDE SEQUENCE</scope>
    <source>
        <strain evidence="1">LJ419</strain>
    </source>
</reference>
<dbReference type="RefSeq" id="WP_234655691.1">
    <property type="nucleotide sequence ID" value="NZ_CP094997.1"/>
</dbReference>
<sequence>MNRWFKWLFNAESPAAARAKSEGNVRIADDKVIYSPREGFRETVIDLSKLQYVYLYMTESCQNLVLNDYHQHFIPCSVNGFANFFQHLARRLSLDEKVFYENLNKNKPQKTELWRGDNSNNGRISEQFEPTDLRKALARGFCIHSQPEQQISWDMTSEALAGSAFVYQQKNEYELTELCFRHPVQLGNLILDDWRYYLPIHLRLDVPLDSFYTNLHMDGNGDQNYFLAKKALVAVLGETNEGYERNDQNACYWHFEGLKFSLIYWYDSQHGYESGYAYLAVQNERAYPDYLIDSEYEQNGTISKLMLLDKSFTIGSDFRRSRYFLKTPQLAASMLSPEKQFLIWMDEANGKVGFANKDHAMIFPLAVVTQFQLENVYPGRSGGGTYFSAILQDNDRQSILIGDCNALDPFLNSISELVQLPIIELPPSEA</sequence>
<evidence type="ECO:0000313" key="1">
    <source>
        <dbReference type="EMBL" id="MCF0062592.1"/>
    </source>
</evidence>
<protein>
    <submittedName>
        <fullName evidence="1">Uncharacterized protein</fullName>
    </submittedName>
</protein>
<keyword evidence="2" id="KW-1185">Reference proteome</keyword>